<evidence type="ECO:0000313" key="1">
    <source>
        <dbReference type="EMBL" id="CAB4219541.1"/>
    </source>
</evidence>
<gene>
    <name evidence="1" type="ORF">UFOVP1615_27</name>
</gene>
<sequence>MADCVIVGLPDPTCEDTTLVGGVKPKNIYVFNREDLTDDNNYNESANGTVTGFNLVTYANAVKLTAMNRTVSATQTQEEGDNLVSYWVQSIVGKFEQQSQTDKNAIESLAASQDLVVVVEKQNSTFEVYGLDYGLKMRGSTKSTGANVGDDNKWNLTFNQTGYGETRPAPDFLNVSYANTKALLESYVA</sequence>
<proteinExistence type="predicted"/>
<organism evidence="1">
    <name type="scientific">uncultured Caudovirales phage</name>
    <dbReference type="NCBI Taxonomy" id="2100421"/>
    <lineage>
        <taxon>Viruses</taxon>
        <taxon>Duplodnaviria</taxon>
        <taxon>Heunggongvirae</taxon>
        <taxon>Uroviricota</taxon>
        <taxon>Caudoviricetes</taxon>
        <taxon>Peduoviridae</taxon>
        <taxon>Maltschvirus</taxon>
        <taxon>Maltschvirus maltsch</taxon>
    </lineage>
</organism>
<accession>A0A6J5SY18</accession>
<reference evidence="1" key="1">
    <citation type="submission" date="2020-05" db="EMBL/GenBank/DDBJ databases">
        <authorList>
            <person name="Chiriac C."/>
            <person name="Salcher M."/>
            <person name="Ghai R."/>
            <person name="Kavagutti S V."/>
        </authorList>
    </citation>
    <scope>NUCLEOTIDE SEQUENCE</scope>
</reference>
<dbReference type="EMBL" id="LR797481">
    <property type="protein sequence ID" value="CAB4219541.1"/>
    <property type="molecule type" value="Genomic_DNA"/>
</dbReference>
<protein>
    <submittedName>
        <fullName evidence="1">Uncharacterized protein</fullName>
    </submittedName>
</protein>
<name>A0A6J5SY18_9CAUD</name>